<protein>
    <submittedName>
        <fullName evidence="2">Uncharacterized protein</fullName>
    </submittedName>
</protein>
<evidence type="ECO:0000256" key="1">
    <source>
        <dbReference type="SAM" id="Phobius"/>
    </source>
</evidence>
<dbReference type="Proteomes" id="UP001283361">
    <property type="component" value="Unassembled WGS sequence"/>
</dbReference>
<keyword evidence="3" id="KW-1185">Reference proteome</keyword>
<keyword evidence="1" id="KW-0812">Transmembrane</keyword>
<keyword evidence="1" id="KW-1133">Transmembrane helix</keyword>
<dbReference type="EMBL" id="JAWDGP010005602">
    <property type="protein sequence ID" value="KAK3755356.1"/>
    <property type="molecule type" value="Genomic_DNA"/>
</dbReference>
<sequence length="122" mass="13833">MESCGSGRAKQWRMVMIALSLKFVMPLSLDLAIGRAAGRYRSSCVRQLSAWEQNWTLLCAPVQIGVETLRHHSVPGMWQRHGRLRGFMSAGHRSMAHTSPSRMRIPLWHVSYTPPYPNPDCS</sequence>
<feature type="transmembrane region" description="Helical" evidence="1">
    <location>
        <begin position="12"/>
        <end position="33"/>
    </location>
</feature>
<proteinExistence type="predicted"/>
<keyword evidence="1" id="KW-0472">Membrane</keyword>
<reference evidence="2" key="1">
    <citation type="journal article" date="2023" name="G3 (Bethesda)">
        <title>A reference genome for the long-term kleptoplast-retaining sea slug Elysia crispata morphotype clarki.</title>
        <authorList>
            <person name="Eastman K.E."/>
            <person name="Pendleton A.L."/>
            <person name="Shaikh M.A."/>
            <person name="Suttiyut T."/>
            <person name="Ogas R."/>
            <person name="Tomko P."/>
            <person name="Gavelis G."/>
            <person name="Widhalm J.R."/>
            <person name="Wisecaver J.H."/>
        </authorList>
    </citation>
    <scope>NUCLEOTIDE SEQUENCE</scope>
    <source>
        <strain evidence="2">ECLA1</strain>
    </source>
</reference>
<organism evidence="2 3">
    <name type="scientific">Elysia crispata</name>
    <name type="common">lettuce slug</name>
    <dbReference type="NCBI Taxonomy" id="231223"/>
    <lineage>
        <taxon>Eukaryota</taxon>
        <taxon>Metazoa</taxon>
        <taxon>Spiralia</taxon>
        <taxon>Lophotrochozoa</taxon>
        <taxon>Mollusca</taxon>
        <taxon>Gastropoda</taxon>
        <taxon>Heterobranchia</taxon>
        <taxon>Euthyneura</taxon>
        <taxon>Panpulmonata</taxon>
        <taxon>Sacoglossa</taxon>
        <taxon>Placobranchoidea</taxon>
        <taxon>Plakobranchidae</taxon>
        <taxon>Elysia</taxon>
    </lineage>
</organism>
<evidence type="ECO:0000313" key="3">
    <source>
        <dbReference type="Proteomes" id="UP001283361"/>
    </source>
</evidence>
<accession>A0AAE0YSJ2</accession>
<dbReference type="AlphaFoldDB" id="A0AAE0YSJ2"/>
<name>A0AAE0YSJ2_9GAST</name>
<comment type="caution">
    <text evidence="2">The sequence shown here is derived from an EMBL/GenBank/DDBJ whole genome shotgun (WGS) entry which is preliminary data.</text>
</comment>
<evidence type="ECO:0000313" key="2">
    <source>
        <dbReference type="EMBL" id="KAK3755356.1"/>
    </source>
</evidence>
<gene>
    <name evidence="2" type="ORF">RRG08_026086</name>
</gene>